<sequence length="87" mass="9415">MEFLDKAGLVYDNIVVKLHSGQLEVMGIARMYGVGVNGERGPLGEKYRGKRSAPLTLGRVPSIPYIFSGMKKLSGLASVWLSDCGDL</sequence>
<proteinExistence type="predicted"/>
<gene>
    <name evidence="1" type="ORF">SAMN05216582_105121</name>
</gene>
<dbReference type="EMBL" id="FRBC01000005">
    <property type="protein sequence ID" value="SHK49141.1"/>
    <property type="molecule type" value="Genomic_DNA"/>
</dbReference>
<dbReference type="OrthoDB" id="9987388at2"/>
<accession>A0A1M6SWP0</accession>
<dbReference type="Proteomes" id="UP000184263">
    <property type="component" value="Unassembled WGS sequence"/>
</dbReference>
<dbReference type="AlphaFoldDB" id="A0A1M6SWP0"/>
<reference evidence="1 2" key="1">
    <citation type="submission" date="2016-11" db="EMBL/GenBank/DDBJ databases">
        <authorList>
            <person name="Jaros S."/>
            <person name="Januszkiewicz K."/>
            <person name="Wedrychowicz H."/>
        </authorList>
    </citation>
    <scope>NUCLEOTIDE SEQUENCE [LARGE SCALE GENOMIC DNA]</scope>
    <source>
        <strain evidence="1 2">HD4</strain>
    </source>
</reference>
<protein>
    <submittedName>
        <fullName evidence="1">Uncharacterized protein</fullName>
    </submittedName>
</protein>
<dbReference type="RefSeq" id="WP_143188080.1">
    <property type="nucleotide sequence ID" value="NZ_FRBC01000005.1"/>
</dbReference>
<evidence type="ECO:0000313" key="1">
    <source>
        <dbReference type="EMBL" id="SHK49141.1"/>
    </source>
</evidence>
<organism evidence="1 2">
    <name type="scientific">Selenomonas ruminantium</name>
    <dbReference type="NCBI Taxonomy" id="971"/>
    <lineage>
        <taxon>Bacteria</taxon>
        <taxon>Bacillati</taxon>
        <taxon>Bacillota</taxon>
        <taxon>Negativicutes</taxon>
        <taxon>Selenomonadales</taxon>
        <taxon>Selenomonadaceae</taxon>
        <taxon>Selenomonas</taxon>
    </lineage>
</organism>
<evidence type="ECO:0000313" key="2">
    <source>
        <dbReference type="Proteomes" id="UP000184263"/>
    </source>
</evidence>
<name>A0A1M6SWP0_SELRU</name>